<evidence type="ECO:0000256" key="14">
    <source>
        <dbReference type="SAM" id="SignalP"/>
    </source>
</evidence>
<name>A0A7S0SN96_9CHLO</name>
<comment type="similarity">
    <text evidence="2">Belongs to the Dus family. Dus3 subfamily.</text>
</comment>
<dbReference type="Pfam" id="PF01207">
    <property type="entry name" value="Dus"/>
    <property type="match status" value="1"/>
</dbReference>
<evidence type="ECO:0000256" key="13">
    <source>
        <dbReference type="SAM" id="MobiDB-lite"/>
    </source>
</evidence>
<organism evidence="16">
    <name type="scientific">Mantoniella antarctica</name>
    <dbReference type="NCBI Taxonomy" id="81844"/>
    <lineage>
        <taxon>Eukaryota</taxon>
        <taxon>Viridiplantae</taxon>
        <taxon>Chlorophyta</taxon>
        <taxon>Mamiellophyceae</taxon>
        <taxon>Mamiellales</taxon>
        <taxon>Mamiellaceae</taxon>
        <taxon>Mantoniella</taxon>
    </lineage>
</organism>
<dbReference type="InterPro" id="IPR018517">
    <property type="entry name" value="tRNA_hU_synthase_CS"/>
</dbReference>
<keyword evidence="14" id="KW-0732">Signal</keyword>
<comment type="catalytic activity">
    <reaction evidence="9">
        <text>5,6-dihydrouridine(47) in tRNA + NAD(+) = uridine(47) in tRNA + NADH + H(+)</text>
        <dbReference type="Rhea" id="RHEA:53364"/>
        <dbReference type="Rhea" id="RHEA-COMP:13539"/>
        <dbReference type="Rhea" id="RHEA-COMP:13540"/>
        <dbReference type="ChEBI" id="CHEBI:15378"/>
        <dbReference type="ChEBI" id="CHEBI:57540"/>
        <dbReference type="ChEBI" id="CHEBI:57945"/>
        <dbReference type="ChEBI" id="CHEBI:65315"/>
        <dbReference type="ChEBI" id="CHEBI:74443"/>
        <dbReference type="EC" id="1.3.1.89"/>
    </reaction>
    <physiologicalReaction direction="right-to-left" evidence="9">
        <dbReference type="Rhea" id="RHEA:53366"/>
    </physiologicalReaction>
</comment>
<evidence type="ECO:0000256" key="3">
    <source>
        <dbReference type="ARBA" id="ARBA00012376"/>
    </source>
</evidence>
<dbReference type="PROSITE" id="PS01136">
    <property type="entry name" value="UPF0034"/>
    <property type="match status" value="1"/>
</dbReference>
<evidence type="ECO:0000256" key="12">
    <source>
        <dbReference type="ARBA" id="ARBA00049513"/>
    </source>
</evidence>
<evidence type="ECO:0000259" key="15">
    <source>
        <dbReference type="Pfam" id="PF01207"/>
    </source>
</evidence>
<comment type="cofactor">
    <cofactor evidence="1">
        <name>FMN</name>
        <dbReference type="ChEBI" id="CHEBI:58210"/>
    </cofactor>
</comment>
<evidence type="ECO:0000256" key="10">
    <source>
        <dbReference type="ARBA" id="ARBA00048342"/>
    </source>
</evidence>
<evidence type="ECO:0000256" key="8">
    <source>
        <dbReference type="ARBA" id="ARBA00023002"/>
    </source>
</evidence>
<keyword evidence="8" id="KW-0560">Oxidoreductase</keyword>
<evidence type="ECO:0000256" key="11">
    <source>
        <dbReference type="ARBA" id="ARBA00049447"/>
    </source>
</evidence>
<proteinExistence type="inferred from homology"/>
<evidence type="ECO:0000313" key="16">
    <source>
        <dbReference type="EMBL" id="CAD8710508.1"/>
    </source>
</evidence>
<comment type="catalytic activity">
    <reaction evidence="10">
        <text>a 5,6-dihydrouridine in mRNA + NAD(+) = a uridine in mRNA + NADH + H(+)</text>
        <dbReference type="Rhea" id="RHEA:69851"/>
        <dbReference type="Rhea" id="RHEA-COMP:14658"/>
        <dbReference type="Rhea" id="RHEA-COMP:17789"/>
        <dbReference type="ChEBI" id="CHEBI:15378"/>
        <dbReference type="ChEBI" id="CHEBI:57540"/>
        <dbReference type="ChEBI" id="CHEBI:57945"/>
        <dbReference type="ChEBI" id="CHEBI:65315"/>
        <dbReference type="ChEBI" id="CHEBI:74443"/>
    </reaction>
    <physiologicalReaction direction="right-to-left" evidence="10">
        <dbReference type="Rhea" id="RHEA:69853"/>
    </physiologicalReaction>
</comment>
<keyword evidence="6" id="KW-0819">tRNA processing</keyword>
<dbReference type="EMBL" id="HBFC01022042">
    <property type="protein sequence ID" value="CAD8710508.1"/>
    <property type="molecule type" value="Transcribed_RNA"/>
</dbReference>
<dbReference type="GO" id="GO:0003723">
    <property type="term" value="F:RNA binding"/>
    <property type="evidence" value="ECO:0007669"/>
    <property type="project" value="TreeGrafter"/>
</dbReference>
<evidence type="ECO:0000256" key="4">
    <source>
        <dbReference type="ARBA" id="ARBA00022630"/>
    </source>
</evidence>
<protein>
    <recommendedName>
        <fullName evidence="3">tRNA-dihydrouridine(47) synthase [NAD(P)(+)]</fullName>
        <ecNumber evidence="3">1.3.1.89</ecNumber>
    </recommendedName>
</protein>
<evidence type="ECO:0000256" key="1">
    <source>
        <dbReference type="ARBA" id="ARBA00001917"/>
    </source>
</evidence>
<dbReference type="InterPro" id="IPR035587">
    <property type="entry name" value="DUS-like_FMN-bd"/>
</dbReference>
<feature type="signal peptide" evidence="14">
    <location>
        <begin position="1"/>
        <end position="18"/>
    </location>
</feature>
<feature type="domain" description="DUS-like FMN-binding" evidence="15">
    <location>
        <begin position="170"/>
        <end position="259"/>
    </location>
</feature>
<comment type="catalytic activity">
    <reaction evidence="12">
        <text>5,6-dihydrouridine(47) in tRNA + NADP(+) = uridine(47) in tRNA + NADPH + H(+)</text>
        <dbReference type="Rhea" id="RHEA:53360"/>
        <dbReference type="Rhea" id="RHEA-COMP:13539"/>
        <dbReference type="Rhea" id="RHEA-COMP:13540"/>
        <dbReference type="ChEBI" id="CHEBI:15378"/>
        <dbReference type="ChEBI" id="CHEBI:57783"/>
        <dbReference type="ChEBI" id="CHEBI:58349"/>
        <dbReference type="ChEBI" id="CHEBI:65315"/>
        <dbReference type="ChEBI" id="CHEBI:74443"/>
        <dbReference type="EC" id="1.3.1.89"/>
    </reaction>
    <physiologicalReaction direction="right-to-left" evidence="12">
        <dbReference type="Rhea" id="RHEA:53362"/>
    </physiologicalReaction>
</comment>
<feature type="chain" id="PRO_5030733018" description="tRNA-dihydrouridine(47) synthase [NAD(P)(+)]" evidence="14">
    <location>
        <begin position="19"/>
        <end position="279"/>
    </location>
</feature>
<keyword evidence="7" id="KW-0521">NADP</keyword>
<dbReference type="InterPro" id="IPR013785">
    <property type="entry name" value="Aldolase_TIM"/>
</dbReference>
<dbReference type="GO" id="GO:0102265">
    <property type="term" value="F:tRNA-dihydrouridine47 synthase activity"/>
    <property type="evidence" value="ECO:0007669"/>
    <property type="project" value="UniProtKB-EC"/>
</dbReference>
<keyword evidence="5" id="KW-0288">FMN</keyword>
<dbReference type="PANTHER" id="PTHR45846">
    <property type="entry name" value="TRNA-DIHYDROURIDINE(47) SYNTHASE [NAD(P)(+)]-LIKE"/>
    <property type="match status" value="1"/>
</dbReference>
<dbReference type="CDD" id="cd02801">
    <property type="entry name" value="DUS_like_FMN"/>
    <property type="match status" value="1"/>
</dbReference>
<feature type="compositionally biased region" description="Basic residues" evidence="13">
    <location>
        <begin position="26"/>
        <end position="38"/>
    </location>
</feature>
<reference evidence="16" key="1">
    <citation type="submission" date="2021-01" db="EMBL/GenBank/DDBJ databases">
        <authorList>
            <person name="Corre E."/>
            <person name="Pelletier E."/>
            <person name="Niang G."/>
            <person name="Scheremetjew M."/>
            <person name="Finn R."/>
            <person name="Kale V."/>
            <person name="Holt S."/>
            <person name="Cochrane G."/>
            <person name="Meng A."/>
            <person name="Brown T."/>
            <person name="Cohen L."/>
        </authorList>
    </citation>
    <scope>NUCLEOTIDE SEQUENCE</scope>
    <source>
        <strain evidence="16">SL-175</strain>
    </source>
</reference>
<evidence type="ECO:0000256" key="2">
    <source>
        <dbReference type="ARBA" id="ARBA00005451"/>
    </source>
</evidence>
<sequence length="279" mass="28690">MSWAAMASVSSAAAAAAAVGSTPKRRDGRRGVVRHKVTTPRSAHGCGGAMSAAAASSVSSASAAPSTPRRRDYDALFARGKDGAGCPALFLAPMEGLGDSRLRKALFRSSGGFDEACREFTRVPGSLSQGAKPERFLRSIALNGYDAHELGRKKSEGGDECDASYFPPAPSLLAAQLMGSTPELLERCARFLAEEGGAPRVDLNCGCPANVVTGKGAGSSLLRNPYDVEACVAAVRRGVAGTGAAVSLKMRSGFDDRGLLRENLLAAQAGGAVCRGSRV</sequence>
<evidence type="ECO:0000256" key="9">
    <source>
        <dbReference type="ARBA" id="ARBA00048266"/>
    </source>
</evidence>
<dbReference type="AlphaFoldDB" id="A0A7S0SN96"/>
<dbReference type="Gene3D" id="3.20.20.70">
    <property type="entry name" value="Aldolase class I"/>
    <property type="match status" value="1"/>
</dbReference>
<evidence type="ECO:0000256" key="5">
    <source>
        <dbReference type="ARBA" id="ARBA00022643"/>
    </source>
</evidence>
<comment type="catalytic activity">
    <reaction evidence="11">
        <text>a 5,6-dihydrouridine in mRNA + NADP(+) = a uridine in mRNA + NADPH + H(+)</text>
        <dbReference type="Rhea" id="RHEA:69855"/>
        <dbReference type="Rhea" id="RHEA-COMP:14658"/>
        <dbReference type="Rhea" id="RHEA-COMP:17789"/>
        <dbReference type="ChEBI" id="CHEBI:15378"/>
        <dbReference type="ChEBI" id="CHEBI:57783"/>
        <dbReference type="ChEBI" id="CHEBI:58349"/>
        <dbReference type="ChEBI" id="CHEBI:65315"/>
        <dbReference type="ChEBI" id="CHEBI:74443"/>
    </reaction>
    <physiologicalReaction direction="right-to-left" evidence="11">
        <dbReference type="Rhea" id="RHEA:69857"/>
    </physiologicalReaction>
</comment>
<dbReference type="PANTHER" id="PTHR45846:SF1">
    <property type="entry name" value="TRNA-DIHYDROURIDINE(47) SYNTHASE [NAD(P)(+)]-LIKE"/>
    <property type="match status" value="1"/>
</dbReference>
<dbReference type="EC" id="1.3.1.89" evidence="3"/>
<feature type="region of interest" description="Disordered" evidence="13">
    <location>
        <begin position="17"/>
        <end position="49"/>
    </location>
</feature>
<gene>
    <name evidence="16" type="ORF">MANT1106_LOCUS13194</name>
</gene>
<evidence type="ECO:0000256" key="7">
    <source>
        <dbReference type="ARBA" id="ARBA00022857"/>
    </source>
</evidence>
<accession>A0A7S0SN96</accession>
<evidence type="ECO:0000256" key="6">
    <source>
        <dbReference type="ARBA" id="ARBA00022694"/>
    </source>
</evidence>
<dbReference type="GO" id="GO:0050660">
    <property type="term" value="F:flavin adenine dinucleotide binding"/>
    <property type="evidence" value="ECO:0007669"/>
    <property type="project" value="InterPro"/>
</dbReference>
<keyword evidence="4" id="KW-0285">Flavoprotein</keyword>
<dbReference type="SUPFAM" id="SSF51395">
    <property type="entry name" value="FMN-linked oxidoreductases"/>
    <property type="match status" value="1"/>
</dbReference>